<feature type="transmembrane region" description="Helical" evidence="1">
    <location>
        <begin position="181"/>
        <end position="202"/>
    </location>
</feature>
<name>A0ABS1L6K9_9ACTN</name>
<dbReference type="EMBL" id="JAERSG010000001">
    <property type="protein sequence ID" value="MBL0747073.1"/>
    <property type="molecule type" value="Genomic_DNA"/>
</dbReference>
<feature type="transmembrane region" description="Helical" evidence="1">
    <location>
        <begin position="151"/>
        <end position="169"/>
    </location>
</feature>
<dbReference type="InterPro" id="IPR025442">
    <property type="entry name" value="DUF4185"/>
</dbReference>
<feature type="transmembrane region" description="Helical" evidence="1">
    <location>
        <begin position="335"/>
        <end position="356"/>
    </location>
</feature>
<keyword evidence="1" id="KW-0472">Membrane</keyword>
<keyword evidence="1" id="KW-0812">Transmembrane</keyword>
<evidence type="ECO:0000256" key="1">
    <source>
        <dbReference type="SAM" id="Phobius"/>
    </source>
</evidence>
<feature type="transmembrane region" description="Helical" evidence="1">
    <location>
        <begin position="234"/>
        <end position="252"/>
    </location>
</feature>
<organism evidence="3 4">
    <name type="scientific">Nocardioides baculatus</name>
    <dbReference type="NCBI Taxonomy" id="2801337"/>
    <lineage>
        <taxon>Bacteria</taxon>
        <taxon>Bacillati</taxon>
        <taxon>Actinomycetota</taxon>
        <taxon>Actinomycetes</taxon>
        <taxon>Propionibacteriales</taxon>
        <taxon>Nocardioidaceae</taxon>
        <taxon>Nocardioides</taxon>
    </lineage>
</organism>
<protein>
    <submittedName>
        <fullName evidence="3">DUF4185 domain-containing protein</fullName>
    </submittedName>
</protein>
<feature type="transmembrane region" description="Helical" evidence="1">
    <location>
        <begin position="290"/>
        <end position="314"/>
    </location>
</feature>
<reference evidence="3 4" key="1">
    <citation type="submission" date="2021-01" db="EMBL/GenBank/DDBJ databases">
        <title>Genome seq and assembly of Nocardiodes sp. G10.</title>
        <authorList>
            <person name="Chhetri G."/>
        </authorList>
    </citation>
    <scope>NUCLEOTIDE SEQUENCE [LARGE SCALE GENOMIC DNA]</scope>
    <source>
        <strain evidence="3 4">G10</strain>
    </source>
</reference>
<dbReference type="Proteomes" id="UP000636918">
    <property type="component" value="Unassembled WGS sequence"/>
</dbReference>
<keyword evidence="4" id="KW-1185">Reference proteome</keyword>
<dbReference type="Pfam" id="PF13810">
    <property type="entry name" value="DUF4185"/>
    <property type="match status" value="1"/>
</dbReference>
<evidence type="ECO:0000313" key="4">
    <source>
        <dbReference type="Proteomes" id="UP000636918"/>
    </source>
</evidence>
<feature type="transmembrane region" description="Helical" evidence="1">
    <location>
        <begin position="208"/>
        <end position="227"/>
    </location>
</feature>
<dbReference type="RefSeq" id="WP_201934337.1">
    <property type="nucleotide sequence ID" value="NZ_JAERSG010000001.1"/>
</dbReference>
<proteinExistence type="predicted"/>
<evidence type="ECO:0000259" key="2">
    <source>
        <dbReference type="Pfam" id="PF13810"/>
    </source>
</evidence>
<comment type="caution">
    <text evidence="3">The sequence shown here is derived from an EMBL/GenBank/DDBJ whole genome shotgun (WGS) entry which is preliminary data.</text>
</comment>
<feature type="domain" description="DUF4185" evidence="2">
    <location>
        <begin position="552"/>
        <end position="687"/>
    </location>
</feature>
<gene>
    <name evidence="3" type="ORF">JI751_05575</name>
</gene>
<keyword evidence="1" id="KW-1133">Transmembrane helix</keyword>
<accession>A0ABS1L6K9</accession>
<evidence type="ECO:0000313" key="3">
    <source>
        <dbReference type="EMBL" id="MBL0747073.1"/>
    </source>
</evidence>
<sequence>MPMVRLLRRPAVLACVLLVLGELVLLGALVRDPRAGGPHDVPVEVVAPALVAESLAEQAESLAGHPFAASAVAEDDATASRGRVADGSVVATLLVDLRGTEDTLVLHAGADPALARAVTERVDRTEATRDRTIVVERVGPTGPIGAGGARLLALASTLAGLALAAVVAARRGPVAASLGAGVRRALLVGVASLVVGGGAVVLLGLPALATPVVTLHVLAVSLLALALQSMFGRSGLVVAAVAGLGLTAPLLARTDPHLLPTSWARLATWSPSGAAFEGVDSLVLFGGSHLLQPALVLLAWTTVAVLALLSARWVRRWTGEVPDTSSSYAGLGGRTWAVLAAVVPVAALLIGGAVLVPDDTAATADLPSQATETRCLATGRLRTVGDLNRVAGRLRGSAAFRGGDVGADVQLQDGRRLWVFGDTLRGGDFGGQGLVRNSMLVIGPDCLSVVLPADRGAVIPDRPSPAGGSGAAAARVGYWPMSIGRVERPGYDLVAVAAQRVRTVGSGVFDFENLGTSIAVFVVPAGQPPQLVDQRDIGPDDADPGRPTWGAASLVTSAADPWVYLYGTSRPDTAGIFGYALHVARVRPDDLLDETRWRYWDGTSWSSRAADAATLIPSEGGVSQTLSVFEVDGTWYALSKRDEVLGTDLTVWTAPGPTGPFTRQPALAQLPSDAASGLLRYMPLAHPDLLPRPGTMVVSYSRNSTDFGEVLEDPLLYRPHFLRVTLP</sequence>